<dbReference type="OrthoDB" id="2019572at2759"/>
<keyword evidence="6" id="KW-0735">Signal-anchor</keyword>
<keyword evidence="12" id="KW-1185">Reference proteome</keyword>
<sequence>MAQFRMRIILSPLCVVILIVVCITFHRRRPLFDAQVCLGLRKSPTDCLQCLGLPAQSYNYTVTPDERDFPLSYSILVYANPERAARLLAAIYRPHNFYCIHVDRKSSLGIVDLIKLYGQCFDSNVFFVPDEHRTTVRWGYFSVLEPEFTCTRLLLQRSGKWKYWINLTGQEFPLRTNLELVLALKALNGTNVVRATYKYRNMERIPPRSAKSQNIVWYKGQVHVAVRREFVDYMLNNDKAIRLLDELKEYESRERSEIIPDETFFATLNHNPDVFPIPGAVLHVNETETGSELIRYKVWNYGETPCYSGQAVRNICMLGTLDLPYLFQSPAFFANKFIPQVEPAAYAAMELWLALKCSHESLHHAPHATFDQDYYARKPIAWDHL</sequence>
<evidence type="ECO:0000256" key="10">
    <source>
        <dbReference type="ARBA" id="ARBA00038150"/>
    </source>
</evidence>
<dbReference type="PANTHER" id="PTHR19297">
    <property type="entry name" value="GLYCOSYLTRANSFERASE 14 FAMILY MEMBER"/>
    <property type="match status" value="1"/>
</dbReference>
<dbReference type="InParanoid" id="A0A419QEJ4"/>
<evidence type="ECO:0000256" key="4">
    <source>
        <dbReference type="ARBA" id="ARBA00022679"/>
    </source>
</evidence>
<reference evidence="11 12" key="1">
    <citation type="journal article" date="2018" name="Biotechnol. Adv.">
        <title>Improved genomic resources and new bioinformatic workflow for the carcinogenic parasite Clonorchis sinensis: Biotechnological implications.</title>
        <authorList>
            <person name="Wang D."/>
            <person name="Korhonen P.K."/>
            <person name="Gasser R.B."/>
            <person name="Young N.D."/>
        </authorList>
    </citation>
    <scope>NUCLEOTIDE SEQUENCE [LARGE SCALE GENOMIC DNA]</scope>
    <source>
        <strain evidence="11">Cs-k2</strain>
    </source>
</reference>
<evidence type="ECO:0000313" key="11">
    <source>
        <dbReference type="EMBL" id="KAG5453492.1"/>
    </source>
</evidence>
<dbReference type="STRING" id="79923.A0A419QEJ4"/>
<evidence type="ECO:0000256" key="8">
    <source>
        <dbReference type="ARBA" id="ARBA00023136"/>
    </source>
</evidence>
<organism evidence="11 12">
    <name type="scientific">Clonorchis sinensis</name>
    <name type="common">Chinese liver fluke</name>
    <dbReference type="NCBI Taxonomy" id="79923"/>
    <lineage>
        <taxon>Eukaryota</taxon>
        <taxon>Metazoa</taxon>
        <taxon>Spiralia</taxon>
        <taxon>Lophotrochozoa</taxon>
        <taxon>Platyhelminthes</taxon>
        <taxon>Trematoda</taxon>
        <taxon>Digenea</taxon>
        <taxon>Opisthorchiida</taxon>
        <taxon>Opisthorchiata</taxon>
        <taxon>Opisthorchiidae</taxon>
        <taxon>Clonorchis</taxon>
    </lineage>
</organism>
<name>A0A419QEJ4_CLOSI</name>
<dbReference type="GO" id="GO:0016020">
    <property type="term" value="C:membrane"/>
    <property type="evidence" value="ECO:0007669"/>
    <property type="project" value="UniProtKB-SubCell"/>
</dbReference>
<gene>
    <name evidence="11" type="ORF">CSKR_112219</name>
</gene>
<evidence type="ECO:0000256" key="5">
    <source>
        <dbReference type="ARBA" id="ARBA00022692"/>
    </source>
</evidence>
<comment type="subcellular location">
    <subcellularLocation>
        <location evidence="1">Membrane</location>
        <topology evidence="1">Single-pass type II membrane protein</topology>
    </subcellularLocation>
</comment>
<comment type="caution">
    <text evidence="11">The sequence shown here is derived from an EMBL/GenBank/DDBJ whole genome shotgun (WGS) entry which is preliminary data.</text>
</comment>
<reference evidence="11 12" key="2">
    <citation type="journal article" date="2021" name="Genomics">
        <title>High-quality reference genome for Clonorchis sinensis.</title>
        <authorList>
            <person name="Young N.D."/>
            <person name="Stroehlein A.J."/>
            <person name="Kinkar L."/>
            <person name="Wang T."/>
            <person name="Sohn W.M."/>
            <person name="Chang B.C.H."/>
            <person name="Kaur P."/>
            <person name="Weisz D."/>
            <person name="Dudchenko O."/>
            <person name="Aiden E.L."/>
            <person name="Korhonen P.K."/>
            <person name="Gasser R.B."/>
        </authorList>
    </citation>
    <scope>NUCLEOTIDE SEQUENCE [LARGE SCALE GENOMIC DNA]</scope>
    <source>
        <strain evidence="11">Cs-k2</strain>
    </source>
</reference>
<evidence type="ECO:0000313" key="12">
    <source>
        <dbReference type="Proteomes" id="UP000286415"/>
    </source>
</evidence>
<keyword evidence="7" id="KW-1133">Transmembrane helix</keyword>
<keyword evidence="9" id="KW-0325">Glycoprotein</keyword>
<proteinExistence type="inferred from homology"/>
<dbReference type="InterPro" id="IPR003406">
    <property type="entry name" value="Glyco_trans_14"/>
</dbReference>
<comment type="similarity">
    <text evidence="10">Belongs to the glycosyltransferase 14 family.</text>
</comment>
<protein>
    <submittedName>
        <fullName evidence="11">Beta-1,3-galactosyl-O-glycosyl-glycoprotein beta-1,6-N-acetylglucosaminyltransferase 4</fullName>
    </submittedName>
</protein>
<evidence type="ECO:0000256" key="2">
    <source>
        <dbReference type="ARBA" id="ARBA00004922"/>
    </source>
</evidence>
<keyword evidence="3" id="KW-0328">Glycosyltransferase</keyword>
<dbReference type="EMBL" id="NIRI02000013">
    <property type="protein sequence ID" value="KAG5453492.1"/>
    <property type="molecule type" value="Genomic_DNA"/>
</dbReference>
<dbReference type="AlphaFoldDB" id="A0A419QEJ4"/>
<dbReference type="Pfam" id="PF02485">
    <property type="entry name" value="Branch"/>
    <property type="match status" value="1"/>
</dbReference>
<evidence type="ECO:0000256" key="9">
    <source>
        <dbReference type="ARBA" id="ARBA00023180"/>
    </source>
</evidence>
<evidence type="ECO:0000256" key="6">
    <source>
        <dbReference type="ARBA" id="ARBA00022968"/>
    </source>
</evidence>
<accession>A0A419QEJ4</accession>
<comment type="pathway">
    <text evidence="2">Protein modification; protein glycosylation.</text>
</comment>
<evidence type="ECO:0000256" key="1">
    <source>
        <dbReference type="ARBA" id="ARBA00004606"/>
    </source>
</evidence>
<evidence type="ECO:0000256" key="3">
    <source>
        <dbReference type="ARBA" id="ARBA00022676"/>
    </source>
</evidence>
<dbReference type="Proteomes" id="UP000286415">
    <property type="component" value="Unassembled WGS sequence"/>
</dbReference>
<evidence type="ECO:0000256" key="7">
    <source>
        <dbReference type="ARBA" id="ARBA00022989"/>
    </source>
</evidence>
<keyword evidence="5" id="KW-0812">Transmembrane</keyword>
<dbReference type="GO" id="GO:0008375">
    <property type="term" value="F:acetylglucosaminyltransferase activity"/>
    <property type="evidence" value="ECO:0007669"/>
    <property type="project" value="TreeGrafter"/>
</dbReference>
<keyword evidence="8" id="KW-0472">Membrane</keyword>
<keyword evidence="4" id="KW-0808">Transferase</keyword>
<dbReference type="PANTHER" id="PTHR19297:SF185">
    <property type="entry name" value="BETA-1,3-GALACTOSYL-O-GLYCOSYL-GLYCOPROTEIN BETA-1,6-N-ACETYLGLUCOSAMINYLTRANSFERASE 3"/>
    <property type="match status" value="1"/>
</dbReference>